<gene>
    <name evidence="1" type="ORF">BWGOE8_48130</name>
</gene>
<name>A0A1E8B1H6_BACMY</name>
<sequence>MYSKPWFVCVKIRVYQLKIRFGTFSDGIEDPAVDRSGQTPFLALYGVKEKGENE</sequence>
<protein>
    <submittedName>
        <fullName evidence="1">Uncharacterized protein</fullName>
    </submittedName>
</protein>
<dbReference type="AlphaFoldDB" id="A0A1E8B1H6"/>
<dbReference type="Proteomes" id="UP000175706">
    <property type="component" value="Unassembled WGS sequence"/>
</dbReference>
<reference evidence="1 2" key="1">
    <citation type="submission" date="2016-05" db="EMBL/GenBank/DDBJ databases">
        <title>Bacillus thuringiensis and Bacillus weihenstephanensis as novel biocontrol agents of wilt causing Verticillium species.</title>
        <authorList>
            <person name="Hollensteiner J."/>
            <person name="Wemheuer F."/>
            <person name="Harting R."/>
            <person name="Kolarzyk A."/>
            <person name="Diaz-Valerio S."/>
            <person name="Poehlein A."/>
            <person name="Brzuszkiewicz E."/>
            <person name="Nesemann K."/>
            <person name="Braus-Stromeyer S."/>
            <person name="Braus G."/>
            <person name="Daniel R."/>
            <person name="Liesegang H."/>
        </authorList>
    </citation>
    <scope>NUCLEOTIDE SEQUENCE [LARGE SCALE GENOMIC DNA]</scope>
    <source>
        <strain evidence="1 2">GOE8</strain>
    </source>
</reference>
<accession>A0A1E8B1H6</accession>
<organism evidence="1 2">
    <name type="scientific">Bacillus mycoides</name>
    <dbReference type="NCBI Taxonomy" id="1405"/>
    <lineage>
        <taxon>Bacteria</taxon>
        <taxon>Bacillati</taxon>
        <taxon>Bacillota</taxon>
        <taxon>Bacilli</taxon>
        <taxon>Bacillales</taxon>
        <taxon>Bacillaceae</taxon>
        <taxon>Bacillus</taxon>
        <taxon>Bacillus cereus group</taxon>
    </lineage>
</organism>
<comment type="caution">
    <text evidence="1">The sequence shown here is derived from an EMBL/GenBank/DDBJ whole genome shotgun (WGS) entry which is preliminary data.</text>
</comment>
<dbReference type="EMBL" id="LXLT01000065">
    <property type="protein sequence ID" value="OFD72457.1"/>
    <property type="molecule type" value="Genomic_DNA"/>
</dbReference>
<dbReference type="RefSeq" id="WP_171904021.1">
    <property type="nucleotide sequence ID" value="NZ_LXLT01000065.1"/>
</dbReference>
<evidence type="ECO:0000313" key="2">
    <source>
        <dbReference type="Proteomes" id="UP000175706"/>
    </source>
</evidence>
<evidence type="ECO:0000313" key="1">
    <source>
        <dbReference type="EMBL" id="OFD72457.1"/>
    </source>
</evidence>
<proteinExistence type="predicted"/>